<comment type="subcellular location">
    <subcellularLocation>
        <location evidence="1">Nucleus</location>
    </subcellularLocation>
</comment>
<dbReference type="InterPro" id="IPR007219">
    <property type="entry name" value="XnlR_reg_dom"/>
</dbReference>
<name>A0AAD4F5P0_9PEZI</name>
<keyword evidence="2" id="KW-0479">Metal-binding</keyword>
<evidence type="ECO:0000256" key="2">
    <source>
        <dbReference type="ARBA" id="ARBA00022723"/>
    </source>
</evidence>
<dbReference type="CDD" id="cd12148">
    <property type="entry name" value="fungal_TF_MHR"/>
    <property type="match status" value="1"/>
</dbReference>
<protein>
    <recommendedName>
        <fullName evidence="5">Zn(2)-C6 fungal-type domain-containing protein</fullName>
    </recommendedName>
</protein>
<dbReference type="Gene3D" id="4.10.240.10">
    <property type="entry name" value="Zn(2)-C6 fungal-type DNA-binding domain"/>
    <property type="match status" value="1"/>
</dbReference>
<feature type="region of interest" description="Disordered" evidence="4">
    <location>
        <begin position="257"/>
        <end position="283"/>
    </location>
</feature>
<sequence length="989" mass="109699">MPGEGASAARVPVADDSPRPNDAASVTSAQDNYDPQQIIAMARHPPPGASVYSPTAAPSSALNPRSCVTCRRRKVRCDKHMPCSNCRRAQIPCIFPAPGRAPRRPRPKDPNAPAKQPSSERELELMKRLRKLEGIVEELSGQIEVESVRHPSSAGNSPEAGAAYPRDENTIGGRLGSMPNPTTAGGTGNNSPGMGAARLPARPGSRSMSETDSFGKGSPDVNKQFGRLVLNEKGVTRYVSSTLWSSINDELDELRKASQHLTDEDSDESDMDATPESDHQKSLMDHQSFVLGYRSADVDLKPLHPLPSQIPFIWQVYQENVDPILKIIHVPTMSKTIKELRHSLDSLTPSTEALMFSIYYASITSLDEDEVKRNFGTEKHVLIQKYRFALEQALAKAEFLTKPDFTVVQAFMLFLVLVRRHDDTRFAWTLTALLIRLSQALGLHRDGTHFPNLTPYQIEMRRRLFWAVCVLDLRSAEDQGTDLTIVAGTFDTQIPLNINDSDISQESTCLPEPREGTTDMAFSLIRYEICALSRRLHTASSSMVPAYPGDAGKSLEEREALLTEVSDRVQQRLLKDGSNSMFWVASNLTRVIVAKMTLIIYQPVLFPGPGNDVLSEEVRARLLNAALDVFEYSHILNTDPRCKQWHWLFQTWSHWHALAYTLIEVSHGPWGPRAERAWAALNLTFLSPNPAELERLATHHAVWMPLRKLYLKVKKHREAEIARLRADPQAARELELQDQSKAPQANFGSIPNSVKTALALDRWRKLVNLPPPAQGPAQPQVAPQPHPGLPQRSQTMPAPFTQPDNPIFSRPDFMEYIDDAMANPNFVPSDLVPIWANDASDELARAAFFAYPTGEPHRVDPSLAFDNTPLPPELQQHLDRTAAAAGMGLPAHLQQQPQQQQHVQHGTPMGGDVNAGGQVAAPNEENLPPWLWPTTGSPDIMRMPYMAGGEDVDTNMDEGFDWQGWQESLGRYEVEANGGRAGSTWGAGL</sequence>
<evidence type="ECO:0000256" key="4">
    <source>
        <dbReference type="SAM" id="MobiDB-lite"/>
    </source>
</evidence>
<dbReference type="EMBL" id="JAHCVI010000001">
    <property type="protein sequence ID" value="KAG7293594.1"/>
    <property type="molecule type" value="Genomic_DNA"/>
</dbReference>
<feature type="domain" description="Zn(2)-C6 fungal-type" evidence="5">
    <location>
        <begin position="66"/>
        <end position="95"/>
    </location>
</feature>
<feature type="compositionally biased region" description="Polar residues" evidence="4">
    <location>
        <begin position="24"/>
        <end position="33"/>
    </location>
</feature>
<evidence type="ECO:0000313" key="6">
    <source>
        <dbReference type="EMBL" id="KAG7293594.1"/>
    </source>
</evidence>
<feature type="region of interest" description="Disordered" evidence="4">
    <location>
        <begin position="768"/>
        <end position="805"/>
    </location>
</feature>
<feature type="region of interest" description="Disordered" evidence="4">
    <location>
        <begin position="1"/>
        <end position="33"/>
    </location>
</feature>
<comment type="caution">
    <text evidence="6">The sequence shown here is derived from an EMBL/GenBank/DDBJ whole genome shotgun (WGS) entry which is preliminary data.</text>
</comment>
<dbReference type="GO" id="GO:0003677">
    <property type="term" value="F:DNA binding"/>
    <property type="evidence" value="ECO:0007669"/>
    <property type="project" value="InterPro"/>
</dbReference>
<dbReference type="GO" id="GO:0000981">
    <property type="term" value="F:DNA-binding transcription factor activity, RNA polymerase II-specific"/>
    <property type="evidence" value="ECO:0007669"/>
    <property type="project" value="InterPro"/>
</dbReference>
<dbReference type="Pfam" id="PF04082">
    <property type="entry name" value="Fungal_trans"/>
    <property type="match status" value="1"/>
</dbReference>
<feature type="region of interest" description="Disordered" evidence="4">
    <location>
        <begin position="143"/>
        <end position="222"/>
    </location>
</feature>
<feature type="compositionally biased region" description="Low complexity" evidence="4">
    <location>
        <begin position="894"/>
        <end position="905"/>
    </location>
</feature>
<evidence type="ECO:0000256" key="3">
    <source>
        <dbReference type="ARBA" id="ARBA00023242"/>
    </source>
</evidence>
<dbReference type="PROSITE" id="PS00463">
    <property type="entry name" value="ZN2_CY6_FUNGAL_1"/>
    <property type="match status" value="1"/>
</dbReference>
<dbReference type="InterPro" id="IPR050613">
    <property type="entry name" value="Sec_Metabolite_Reg"/>
</dbReference>
<gene>
    <name evidence="6" type="ORF">NEMBOFW57_003647</name>
</gene>
<feature type="region of interest" description="Disordered" evidence="4">
    <location>
        <begin position="894"/>
        <end position="915"/>
    </location>
</feature>
<evidence type="ECO:0000313" key="7">
    <source>
        <dbReference type="Proteomes" id="UP001197093"/>
    </source>
</evidence>
<dbReference type="PANTHER" id="PTHR31001:SF50">
    <property type="entry name" value="ZN(II)2CYS6 TRANSCRIPTION FACTOR (EUROFUNG)"/>
    <property type="match status" value="1"/>
</dbReference>
<dbReference type="GO" id="GO:0005634">
    <property type="term" value="C:nucleus"/>
    <property type="evidence" value="ECO:0007669"/>
    <property type="project" value="UniProtKB-SubCell"/>
</dbReference>
<feature type="compositionally biased region" description="Acidic residues" evidence="4">
    <location>
        <begin position="264"/>
        <end position="275"/>
    </location>
</feature>
<evidence type="ECO:0000259" key="5">
    <source>
        <dbReference type="PROSITE" id="PS50048"/>
    </source>
</evidence>
<dbReference type="InterPro" id="IPR001138">
    <property type="entry name" value="Zn2Cys6_DnaBD"/>
</dbReference>
<reference evidence="6" key="1">
    <citation type="submission" date="2023-02" db="EMBL/GenBank/DDBJ databases">
        <authorList>
            <person name="Palmer J.M."/>
        </authorList>
    </citation>
    <scope>NUCLEOTIDE SEQUENCE</scope>
    <source>
        <strain evidence="6">FW57</strain>
    </source>
</reference>
<feature type="compositionally biased region" description="Polar residues" evidence="4">
    <location>
        <begin position="179"/>
        <end position="192"/>
    </location>
</feature>
<dbReference type="GO" id="GO:0008270">
    <property type="term" value="F:zinc ion binding"/>
    <property type="evidence" value="ECO:0007669"/>
    <property type="project" value="InterPro"/>
</dbReference>
<dbReference type="Proteomes" id="UP001197093">
    <property type="component" value="Unassembled WGS sequence"/>
</dbReference>
<dbReference type="CDD" id="cd00067">
    <property type="entry name" value="GAL4"/>
    <property type="match status" value="1"/>
</dbReference>
<dbReference type="InterPro" id="IPR036864">
    <property type="entry name" value="Zn2-C6_fun-type_DNA-bd_sf"/>
</dbReference>
<dbReference type="GO" id="GO:0006351">
    <property type="term" value="P:DNA-templated transcription"/>
    <property type="evidence" value="ECO:0007669"/>
    <property type="project" value="InterPro"/>
</dbReference>
<dbReference type="SMART" id="SM00906">
    <property type="entry name" value="Fungal_trans"/>
    <property type="match status" value="1"/>
</dbReference>
<dbReference type="AlphaFoldDB" id="A0AAD4F5P0"/>
<keyword evidence="7" id="KW-1185">Reference proteome</keyword>
<evidence type="ECO:0000256" key="1">
    <source>
        <dbReference type="ARBA" id="ARBA00004123"/>
    </source>
</evidence>
<dbReference type="PANTHER" id="PTHR31001">
    <property type="entry name" value="UNCHARACTERIZED TRANSCRIPTIONAL REGULATORY PROTEIN"/>
    <property type="match status" value="1"/>
</dbReference>
<proteinExistence type="predicted"/>
<dbReference type="SUPFAM" id="SSF57701">
    <property type="entry name" value="Zn2/Cys6 DNA-binding domain"/>
    <property type="match status" value="1"/>
</dbReference>
<accession>A0AAD4F5P0</accession>
<feature type="region of interest" description="Disordered" evidence="4">
    <location>
        <begin position="95"/>
        <end position="122"/>
    </location>
</feature>
<dbReference type="Pfam" id="PF00172">
    <property type="entry name" value="Zn_clus"/>
    <property type="match status" value="1"/>
</dbReference>
<keyword evidence="3" id="KW-0539">Nucleus</keyword>
<organism evidence="6 7">
    <name type="scientific">Staphylotrichum longicolle</name>
    <dbReference type="NCBI Taxonomy" id="669026"/>
    <lineage>
        <taxon>Eukaryota</taxon>
        <taxon>Fungi</taxon>
        <taxon>Dikarya</taxon>
        <taxon>Ascomycota</taxon>
        <taxon>Pezizomycotina</taxon>
        <taxon>Sordariomycetes</taxon>
        <taxon>Sordariomycetidae</taxon>
        <taxon>Sordariales</taxon>
        <taxon>Chaetomiaceae</taxon>
        <taxon>Staphylotrichum</taxon>
    </lineage>
</organism>
<dbReference type="PROSITE" id="PS50048">
    <property type="entry name" value="ZN2_CY6_FUNGAL_2"/>
    <property type="match status" value="1"/>
</dbReference>
<dbReference type="SMART" id="SM00066">
    <property type="entry name" value="GAL4"/>
    <property type="match status" value="1"/>
</dbReference>